<reference evidence="2" key="1">
    <citation type="journal article" date="2022" name="Gene">
        <title>A genome-led study on the pathogenesis of Fusobacterium necrophorum infections.</title>
        <authorList>
            <person name="Thapa G."/>
            <person name="Jayal A."/>
            <person name="Sikazwe E."/>
            <person name="Perry T."/>
            <person name="Mohammed Al Balushi A."/>
            <person name="Livingstone P."/>
        </authorList>
    </citation>
    <scope>NUCLEOTIDE SEQUENCE</scope>
    <source>
        <strain evidence="2">BRON_8</strain>
    </source>
</reference>
<dbReference type="GeneID" id="75075179"/>
<dbReference type="AlphaFoldDB" id="A0AAW6WBN3"/>
<gene>
    <name evidence="2" type="ORF">MWG07_07965</name>
</gene>
<sequence length="186" mass="22322">MKNRELEVVLLKEMQKIRPNFQIKPMVDFKHSEEKTLPRVVSRTLNNSIVERYEERKDGDKGIYQQIEVHRHTISFTFTLSKKESEEDVEEIRKHFSHIVGSEWWIDRAGKELVIEEITDLIDVSEYTKDSYTERYSFDMNVRTLEENIAEIEHVEKVELELKVKGGIIWRSKFKTFFERLLNNDK</sequence>
<evidence type="ECO:0000259" key="1">
    <source>
        <dbReference type="Pfam" id="PF23961"/>
    </source>
</evidence>
<dbReference type="Proteomes" id="UP001173223">
    <property type="component" value="Unassembled WGS sequence"/>
</dbReference>
<name>A0AAW6WBN3_9FUSO</name>
<dbReference type="RefSeq" id="WP_035899289.1">
    <property type="nucleotide sequence ID" value="NZ_CABMIK010000011.1"/>
</dbReference>
<feature type="domain" description="Phage neck terminator protein gp12-like" evidence="1">
    <location>
        <begin position="40"/>
        <end position="160"/>
    </location>
</feature>
<dbReference type="InterPro" id="IPR057087">
    <property type="entry name" value="Gp12-like"/>
</dbReference>
<protein>
    <recommendedName>
        <fullName evidence="1">Phage neck terminator protein gp12-like domain-containing protein</fullName>
    </recommendedName>
</protein>
<proteinExistence type="predicted"/>
<evidence type="ECO:0000313" key="2">
    <source>
        <dbReference type="EMBL" id="MDK4512179.1"/>
    </source>
</evidence>
<keyword evidence="3" id="KW-1185">Reference proteome</keyword>
<reference evidence="2" key="2">
    <citation type="submission" date="2022-04" db="EMBL/GenBank/DDBJ databases">
        <authorList>
            <person name="Livingstone P.G."/>
        </authorList>
    </citation>
    <scope>NUCLEOTIDE SEQUENCE</scope>
    <source>
        <strain evidence="2">BRON_8</strain>
    </source>
</reference>
<dbReference type="EMBL" id="JAMGTK010000013">
    <property type="protein sequence ID" value="MDK4512179.1"/>
    <property type="molecule type" value="Genomic_DNA"/>
</dbReference>
<evidence type="ECO:0000313" key="3">
    <source>
        <dbReference type="Proteomes" id="UP001173223"/>
    </source>
</evidence>
<comment type="caution">
    <text evidence="2">The sequence shown here is derived from an EMBL/GenBank/DDBJ whole genome shotgun (WGS) entry which is preliminary data.</text>
</comment>
<accession>A0AAW6WBN3</accession>
<dbReference type="NCBIfam" id="NF047498">
    <property type="entry name" value="LIC_12616_fam"/>
    <property type="match status" value="1"/>
</dbReference>
<dbReference type="Pfam" id="PF23961">
    <property type="entry name" value="Phage_tail_terminator_9"/>
    <property type="match status" value="1"/>
</dbReference>
<organism evidence="2 3">
    <name type="scientific">Fusobacterium necrophorum</name>
    <dbReference type="NCBI Taxonomy" id="859"/>
    <lineage>
        <taxon>Bacteria</taxon>
        <taxon>Fusobacteriati</taxon>
        <taxon>Fusobacteriota</taxon>
        <taxon>Fusobacteriia</taxon>
        <taxon>Fusobacteriales</taxon>
        <taxon>Fusobacteriaceae</taxon>
        <taxon>Fusobacterium</taxon>
    </lineage>
</organism>